<dbReference type="PANTHER" id="PTHR47595">
    <property type="entry name" value="HEAT SHOCK 70 KDA PROTEIN 14"/>
    <property type="match status" value="1"/>
</dbReference>
<protein>
    <recommendedName>
        <fullName evidence="1">Myb/SANT-like DNA-binding domain-containing protein</fullName>
    </recommendedName>
</protein>
<sequence>MVSKEYNLSTNQCISNMDYLKRAYKKIKDHNAQSGNDKKTCSYYDELDELFQKKPWITPLSVVGSNMPLGNLDTNNSSATNLKRPKSALEALKVQYLEQSLELKRLKRDDTENYRDKKLAVMQDLVKVLKK</sequence>
<dbReference type="InterPro" id="IPR044822">
    <property type="entry name" value="Myb_DNA-bind_4"/>
</dbReference>
<organism evidence="2 3">
    <name type="scientific">Nasonia vitripennis</name>
    <name type="common">Parasitic wasp</name>
    <dbReference type="NCBI Taxonomy" id="7425"/>
    <lineage>
        <taxon>Eukaryota</taxon>
        <taxon>Metazoa</taxon>
        <taxon>Ecdysozoa</taxon>
        <taxon>Arthropoda</taxon>
        <taxon>Hexapoda</taxon>
        <taxon>Insecta</taxon>
        <taxon>Pterygota</taxon>
        <taxon>Neoptera</taxon>
        <taxon>Endopterygota</taxon>
        <taxon>Hymenoptera</taxon>
        <taxon>Apocrita</taxon>
        <taxon>Proctotrupomorpha</taxon>
        <taxon>Chalcidoidea</taxon>
        <taxon>Pteromalidae</taxon>
        <taxon>Pteromalinae</taxon>
        <taxon>Nasonia</taxon>
    </lineage>
</organism>
<name>A0A7M7Q6R2_NASVI</name>
<dbReference type="KEGG" id="nvi:116416737"/>
<keyword evidence="3" id="KW-1185">Reference proteome</keyword>
<reference evidence="2" key="1">
    <citation type="submission" date="2021-01" db="UniProtKB">
        <authorList>
            <consortium name="EnsemblMetazoa"/>
        </authorList>
    </citation>
    <scope>IDENTIFICATION</scope>
</reference>
<dbReference type="InParanoid" id="A0A7M7Q6R2"/>
<dbReference type="Proteomes" id="UP000002358">
    <property type="component" value="Unassembled WGS sequence"/>
</dbReference>
<dbReference type="EnsemblMetazoa" id="XM_031926010">
    <property type="protein sequence ID" value="XP_031781870"/>
    <property type="gene ID" value="LOC116416737"/>
</dbReference>
<accession>A0A7M7Q6R2</accession>
<dbReference type="SMR" id="A0A7M7Q6R2"/>
<evidence type="ECO:0000259" key="1">
    <source>
        <dbReference type="Pfam" id="PF13837"/>
    </source>
</evidence>
<dbReference type="GeneID" id="116416737"/>
<dbReference type="PANTHER" id="PTHR47595:SF1">
    <property type="entry name" value="MYB_SANT-LIKE DNA-BINDING DOMAIN-CONTAINING PROTEIN"/>
    <property type="match status" value="1"/>
</dbReference>
<dbReference type="OrthoDB" id="7691180at2759"/>
<proteinExistence type="predicted"/>
<feature type="domain" description="Myb/SANT-like DNA-binding" evidence="1">
    <location>
        <begin position="3"/>
        <end position="50"/>
    </location>
</feature>
<dbReference type="AlphaFoldDB" id="A0A7M7Q6R2"/>
<dbReference type="RefSeq" id="XP_031781870.1">
    <property type="nucleotide sequence ID" value="XM_031926010.1"/>
</dbReference>
<evidence type="ECO:0000313" key="2">
    <source>
        <dbReference type="EnsemblMetazoa" id="XP_031781870"/>
    </source>
</evidence>
<evidence type="ECO:0000313" key="3">
    <source>
        <dbReference type="Proteomes" id="UP000002358"/>
    </source>
</evidence>
<dbReference type="Pfam" id="PF13837">
    <property type="entry name" value="Myb_DNA-bind_4"/>
    <property type="match status" value="1"/>
</dbReference>